<comment type="cofactor">
    <cofactor evidence="20">
        <name>heme c</name>
        <dbReference type="ChEBI" id="CHEBI:61717"/>
    </cofactor>
    <text evidence="20">Binds 1 heme c group covalently per subunit.</text>
</comment>
<dbReference type="PANTHER" id="PTHR10266">
    <property type="entry name" value="CYTOCHROME C1"/>
    <property type="match status" value="1"/>
</dbReference>
<dbReference type="PROSITE" id="PS51007">
    <property type="entry name" value="CYTC"/>
    <property type="match status" value="1"/>
</dbReference>
<evidence type="ECO:0000256" key="5">
    <source>
        <dbReference type="ARBA" id="ARBA00022660"/>
    </source>
</evidence>
<comment type="similarity">
    <text evidence="2">Belongs to the cytochrome c family.</text>
</comment>
<dbReference type="GO" id="GO:0020037">
    <property type="term" value="F:heme binding"/>
    <property type="evidence" value="ECO:0007669"/>
    <property type="project" value="InterPro"/>
</dbReference>
<dbReference type="GO" id="GO:0005743">
    <property type="term" value="C:mitochondrial inner membrane"/>
    <property type="evidence" value="ECO:0007669"/>
    <property type="project" value="UniProtKB-SubCell"/>
</dbReference>
<keyword evidence="6" id="KW-0812">Transmembrane</keyword>
<evidence type="ECO:0000313" key="23">
    <source>
        <dbReference type="Proteomes" id="UP000749559"/>
    </source>
</evidence>
<dbReference type="InterPro" id="IPR002326">
    <property type="entry name" value="Cyt_c1"/>
</dbReference>
<comment type="caution">
    <text evidence="22">The sequence shown here is derived from an EMBL/GenBank/DDBJ whole genome shotgun (WGS) entry which is preliminary data.</text>
</comment>
<keyword evidence="9" id="KW-0249">Electron transport</keyword>
<feature type="binding site" description="axial binding residue" evidence="20">
    <location>
        <position position="105"/>
    </location>
    <ligand>
        <name>heme c</name>
        <dbReference type="ChEBI" id="CHEBI:61717"/>
    </ligand>
    <ligandPart>
        <name>Fe</name>
        <dbReference type="ChEBI" id="CHEBI:18248"/>
    </ligandPart>
</feature>
<dbReference type="InterPro" id="IPR036909">
    <property type="entry name" value="Cyt_c-like_dom_sf"/>
</dbReference>
<evidence type="ECO:0000313" key="22">
    <source>
        <dbReference type="EMBL" id="CAH1778783.1"/>
    </source>
</evidence>
<comment type="subcellular location">
    <subcellularLocation>
        <location evidence="1">Mitochondrion inner membrane</location>
    </subcellularLocation>
</comment>
<dbReference type="GO" id="GO:0006122">
    <property type="term" value="P:mitochondrial electron transport, ubiquinol to cytochrome c"/>
    <property type="evidence" value="ECO:0007669"/>
    <property type="project" value="TreeGrafter"/>
</dbReference>
<evidence type="ECO:0000256" key="3">
    <source>
        <dbReference type="ARBA" id="ARBA00022448"/>
    </source>
</evidence>
<evidence type="ECO:0000259" key="21">
    <source>
        <dbReference type="PROSITE" id="PS51007"/>
    </source>
</evidence>
<evidence type="ECO:0000256" key="15">
    <source>
        <dbReference type="ARBA" id="ARBA00041262"/>
    </source>
</evidence>
<dbReference type="PRINTS" id="PR00603">
    <property type="entry name" value="CYTOCHROMEC1"/>
</dbReference>
<reference evidence="22" key="1">
    <citation type="submission" date="2022-03" db="EMBL/GenBank/DDBJ databases">
        <authorList>
            <person name="Martin C."/>
        </authorList>
    </citation>
    <scope>NUCLEOTIDE SEQUENCE</scope>
</reference>
<dbReference type="SUPFAM" id="SSF81496">
    <property type="entry name" value="Cytochrome c1 subunit of cytochrome bc1 complex (Ubiquinol-cytochrome c reductase), transmembrane anchor"/>
    <property type="match status" value="1"/>
</dbReference>
<keyword evidence="7 20" id="KW-0479">Metal-binding</keyword>
<name>A0A8J1YAU1_OWEFU</name>
<dbReference type="AlphaFoldDB" id="A0A8J1YAU1"/>
<feature type="binding site" description="covalent" evidence="20">
    <location>
        <position position="226"/>
    </location>
    <ligand>
        <name>heme c</name>
        <dbReference type="ChEBI" id="CHEBI:61717"/>
    </ligand>
</feature>
<accession>A0A8J1YAU1</accession>
<dbReference type="OrthoDB" id="5925at2759"/>
<comment type="subunit">
    <text evidence="18">Component of the ubiquinol-cytochrome c oxidoreductase (cytochrome b-c1 complex, complex III, CIII), a multisubunit enzyme composed of 11 subunits. The complex is composed of 3 respiratory subunits cytochrome b, cytochrome c1 and Rieske protein UQCRFS1, 2 core protein subunits UQCRC1/QCR1 and UQCRC2/QCR2, and 6 low-molecular weight protein subunits UQCRH/QCR6, UQCRB/QCR7, UQCRQ/QCR8, UQCR10/QCR9, UQCR11/QCR10 and subunit 9, the cleavage product of Rieske protein UQCRFS1. The complex exists as an obligatory dimer and forms supercomplexes (SCs) in the inner mitochondrial membrane with NADH-ubiquinone oxidoreductase (complex I, CI) and cytochrome c oxidase (complex IV, CIV), resulting in different assemblies (supercomplex SCI(1)III(2)IV(1) and megacomplex MCI(2)III(2)IV(2)). Interacts with FLVCR2; this interaction occurs in the absence of heme and is disrupted upon heme binding.</text>
</comment>
<evidence type="ECO:0000256" key="13">
    <source>
        <dbReference type="ARBA" id="ARBA00023136"/>
    </source>
</evidence>
<evidence type="ECO:0000256" key="16">
    <source>
        <dbReference type="ARBA" id="ARBA00041724"/>
    </source>
</evidence>
<evidence type="ECO:0000256" key="19">
    <source>
        <dbReference type="ARBA" id="ARBA00079825"/>
    </source>
</evidence>
<evidence type="ECO:0000256" key="2">
    <source>
        <dbReference type="ARBA" id="ARBA00006488"/>
    </source>
</evidence>
<keyword evidence="13" id="KW-0472">Membrane</keyword>
<dbReference type="InterPro" id="IPR021157">
    <property type="entry name" value="Cyt_c1_TM_anchor_C"/>
</dbReference>
<evidence type="ECO:0000256" key="12">
    <source>
        <dbReference type="ARBA" id="ARBA00023128"/>
    </source>
</evidence>
<feature type="domain" description="Cytochrome c" evidence="21">
    <location>
        <begin position="89"/>
        <end position="242"/>
    </location>
</feature>
<feature type="binding site" description="covalent" evidence="20">
    <location>
        <position position="106"/>
    </location>
    <ligand>
        <name>heme c</name>
        <dbReference type="ChEBI" id="CHEBI:61717"/>
    </ligand>
</feature>
<keyword evidence="23" id="KW-1185">Reference proteome</keyword>
<dbReference type="Proteomes" id="UP000749559">
    <property type="component" value="Unassembled WGS sequence"/>
</dbReference>
<dbReference type="Gene3D" id="1.20.5.100">
    <property type="entry name" value="Cytochrome c1, transmembrane anchor, C-terminal"/>
    <property type="match status" value="1"/>
</dbReference>
<feature type="binding site" description="covalent" evidence="20">
    <location>
        <position position="102"/>
    </location>
    <ligand>
        <name>heme c</name>
        <dbReference type="ChEBI" id="CHEBI:61717"/>
    </ligand>
</feature>
<dbReference type="Gene3D" id="1.10.760.10">
    <property type="entry name" value="Cytochrome c-like domain"/>
    <property type="match status" value="1"/>
</dbReference>
<dbReference type="InterPro" id="IPR009056">
    <property type="entry name" value="Cyt_c-like_dom"/>
</dbReference>
<keyword evidence="3" id="KW-0813">Transport</keyword>
<evidence type="ECO:0000256" key="14">
    <source>
        <dbReference type="ARBA" id="ARBA00040084"/>
    </source>
</evidence>
<proteinExistence type="inferred from homology"/>
<dbReference type="FunFam" id="1.10.760.10:FF:000002">
    <property type="entry name" value="Cytochrome c1, heme protein"/>
    <property type="match status" value="1"/>
</dbReference>
<keyword evidence="11 20" id="KW-0408">Iron</keyword>
<keyword evidence="4 20" id="KW-0349">Heme</keyword>
<keyword evidence="8" id="KW-0999">Mitochondrion inner membrane</keyword>
<evidence type="ECO:0000256" key="20">
    <source>
        <dbReference type="PIRSR" id="PIRSR602326-1"/>
    </source>
</evidence>
<evidence type="ECO:0000256" key="8">
    <source>
        <dbReference type="ARBA" id="ARBA00022792"/>
    </source>
</evidence>
<organism evidence="22 23">
    <name type="scientific">Owenia fusiformis</name>
    <name type="common">Polychaete worm</name>
    <dbReference type="NCBI Taxonomy" id="6347"/>
    <lineage>
        <taxon>Eukaryota</taxon>
        <taxon>Metazoa</taxon>
        <taxon>Spiralia</taxon>
        <taxon>Lophotrochozoa</taxon>
        <taxon>Annelida</taxon>
        <taxon>Polychaeta</taxon>
        <taxon>Sedentaria</taxon>
        <taxon>Canalipalpata</taxon>
        <taxon>Sabellida</taxon>
        <taxon>Oweniida</taxon>
        <taxon>Oweniidae</taxon>
        <taxon>Owenia</taxon>
    </lineage>
</organism>
<dbReference type="EMBL" id="CAIIXF020000003">
    <property type="protein sequence ID" value="CAH1778783.1"/>
    <property type="molecule type" value="Genomic_DNA"/>
</dbReference>
<sequence length="307" mass="33831">MSGLFGRATKQALLRANCTPCVHQANTMSTFRNLSKAKKIALGAIGALAAGGTGMAIALNSTVTAGELVLHPPKLPWSHSGPLDSFDHGSIRRGYEVYKQVCSACHSLNYINYRNLVGISHTEDEAKAEAQEALVTDGPNEAGEMFQRPGKLSDPMPNPYPNEEAARAANNGAYPPDLSFITSARHGKEDYVYHLLTCYCDDVPAGVNLGEGQYFNPYFPGGAISMAKALYNEIIEYEDGTPATTPQLAKDVCTFLKWCAEPEHDRRKKLGIKCIMLFSMLSVAIYYMKRHKFTVIKSRKIEYRPRK</sequence>
<evidence type="ECO:0000256" key="4">
    <source>
        <dbReference type="ARBA" id="ARBA00022617"/>
    </source>
</evidence>
<evidence type="ECO:0000256" key="9">
    <source>
        <dbReference type="ARBA" id="ARBA00022982"/>
    </source>
</evidence>
<evidence type="ECO:0000256" key="6">
    <source>
        <dbReference type="ARBA" id="ARBA00022692"/>
    </source>
</evidence>
<dbReference type="Pfam" id="PF02167">
    <property type="entry name" value="Cytochrom_C1"/>
    <property type="match status" value="1"/>
</dbReference>
<protein>
    <recommendedName>
        <fullName evidence="14">Cytochrome c1, heme protein, mitochondrial</fullName>
    </recommendedName>
    <alternativeName>
        <fullName evidence="17">Complex III subunit 4</fullName>
    </alternativeName>
    <alternativeName>
        <fullName evidence="16">Complex III subunit IV</fullName>
    </alternativeName>
    <alternativeName>
        <fullName evidence="15">Cytochrome b-c1 complex subunit 4</fullName>
    </alternativeName>
    <alternativeName>
        <fullName evidence="19">Ubiquinol-cytochrome-c reductase complex cytochrome c1 subunit</fullName>
    </alternativeName>
</protein>
<evidence type="ECO:0000256" key="11">
    <source>
        <dbReference type="ARBA" id="ARBA00023004"/>
    </source>
</evidence>
<evidence type="ECO:0000256" key="7">
    <source>
        <dbReference type="ARBA" id="ARBA00022723"/>
    </source>
</evidence>
<dbReference type="PANTHER" id="PTHR10266:SF3">
    <property type="entry name" value="CYTOCHROME C1, HEME PROTEIN, MITOCHONDRIAL"/>
    <property type="match status" value="1"/>
</dbReference>
<evidence type="ECO:0000256" key="18">
    <source>
        <dbReference type="ARBA" id="ARBA00062753"/>
    </source>
</evidence>
<dbReference type="SUPFAM" id="SSF46626">
    <property type="entry name" value="Cytochrome c"/>
    <property type="match status" value="1"/>
</dbReference>
<keyword evidence="5" id="KW-0679">Respiratory chain</keyword>
<evidence type="ECO:0000256" key="17">
    <source>
        <dbReference type="ARBA" id="ARBA00041779"/>
    </source>
</evidence>
<evidence type="ECO:0000256" key="10">
    <source>
        <dbReference type="ARBA" id="ARBA00022989"/>
    </source>
</evidence>
<dbReference type="GO" id="GO:0046872">
    <property type="term" value="F:metal ion binding"/>
    <property type="evidence" value="ECO:0007669"/>
    <property type="project" value="UniProtKB-KW"/>
</dbReference>
<evidence type="ECO:0000256" key="1">
    <source>
        <dbReference type="ARBA" id="ARBA00004273"/>
    </source>
</evidence>
<dbReference type="FunFam" id="1.20.5.100:FF:000003">
    <property type="entry name" value="Cytochrome c1, heme protein, mitochondrial"/>
    <property type="match status" value="1"/>
</dbReference>
<dbReference type="GO" id="GO:0009055">
    <property type="term" value="F:electron transfer activity"/>
    <property type="evidence" value="ECO:0007669"/>
    <property type="project" value="InterPro"/>
</dbReference>
<gene>
    <name evidence="22" type="ORF">OFUS_LOCUS5649</name>
</gene>
<keyword evidence="10" id="KW-1133">Transmembrane helix</keyword>
<keyword evidence="12" id="KW-0496">Mitochondrion</keyword>